<evidence type="ECO:0000313" key="2">
    <source>
        <dbReference type="Proteomes" id="UP000304953"/>
    </source>
</evidence>
<reference evidence="1" key="1">
    <citation type="submission" date="2019-04" db="EMBL/GenBank/DDBJ databases">
        <title>Microbes associate with the intestines of laboratory mice.</title>
        <authorList>
            <person name="Navarre W."/>
            <person name="Wong E."/>
            <person name="Huang K."/>
            <person name="Tropini C."/>
            <person name="Ng K."/>
            <person name="Yu B."/>
        </authorList>
    </citation>
    <scope>NUCLEOTIDE SEQUENCE</scope>
    <source>
        <strain evidence="1">NM01_1-7b</strain>
    </source>
</reference>
<proteinExistence type="predicted"/>
<name>A0AC61RZ86_9FIRM</name>
<dbReference type="EMBL" id="SRYA01000010">
    <property type="protein sequence ID" value="TGY97130.1"/>
    <property type="molecule type" value="Genomic_DNA"/>
</dbReference>
<gene>
    <name evidence="1" type="ORF">E5329_06700</name>
</gene>
<organism evidence="1 2">
    <name type="scientific">Petralouisia muris</name>
    <dbReference type="NCBI Taxonomy" id="3032872"/>
    <lineage>
        <taxon>Bacteria</taxon>
        <taxon>Bacillati</taxon>
        <taxon>Bacillota</taxon>
        <taxon>Clostridia</taxon>
        <taxon>Lachnospirales</taxon>
        <taxon>Lachnospiraceae</taxon>
        <taxon>Petralouisia</taxon>
    </lineage>
</organism>
<comment type="caution">
    <text evidence="1">The sequence shown here is derived from an EMBL/GenBank/DDBJ whole genome shotgun (WGS) entry which is preliminary data.</text>
</comment>
<accession>A0AC61RZ86</accession>
<keyword evidence="2" id="KW-1185">Reference proteome</keyword>
<dbReference type="Proteomes" id="UP000304953">
    <property type="component" value="Unassembled WGS sequence"/>
</dbReference>
<protein>
    <submittedName>
        <fullName evidence="1">Efflux RND transporter periplasmic adaptor subunit</fullName>
    </submittedName>
</protein>
<evidence type="ECO:0000313" key="1">
    <source>
        <dbReference type="EMBL" id="TGY97130.1"/>
    </source>
</evidence>
<sequence length="488" mass="53913">MNKKKVGMIAAAAAVVLAAAGGGVWYYLRQNGGGGNSADKVYVETVSSLTSANSGSQSRYSGIVEAQETWDVNKDSEREIKEVFVKEGDTVEEGTPLFEYDMDEVQGEIQQAQLELEGMQNDISNLQSQINQLSREKSAAPESERFEYTADIQEKQNTIKQTEYNIESKKVEIQKKQESLEKAVVTSKIAGVVKAINESGTDMSGESAAYMTVLAVGDYRVKGTVSETNVQFLSEEQPVILRSRIDEEQTWNGTITKIDTQNEEKSNNDMYMDDGNGTEKATKYPFYVSLESTDGLMMGQHIFIELDEGQTETKEGIWLFEGYIVQEEGEAYVWAANDRNRLEKRMVELGEYDENLGAYEITGGLTEEDAIAFPMDGLYEGVATVTDISEVDYSSPLYNQEGEEGDEMSEDGEMSDDGEMLEDGEMLDDSDITDALSDDRTEELLDGLSDGEETDGEDSSEEESVEGESDSGEAEPKESEDTDGESEE</sequence>